<keyword evidence="2" id="KW-0472">Membrane</keyword>
<feature type="compositionally biased region" description="Low complexity" evidence="1">
    <location>
        <begin position="151"/>
        <end position="171"/>
    </location>
</feature>
<dbReference type="EMBL" id="JALLBG020000194">
    <property type="protein sequence ID" value="KAL3760071.1"/>
    <property type="molecule type" value="Genomic_DNA"/>
</dbReference>
<feature type="region of interest" description="Disordered" evidence="1">
    <location>
        <begin position="147"/>
        <end position="171"/>
    </location>
</feature>
<evidence type="ECO:0000256" key="2">
    <source>
        <dbReference type="SAM" id="Phobius"/>
    </source>
</evidence>
<dbReference type="AlphaFoldDB" id="A0ABD3MDS0"/>
<accession>A0ABD3MDS0</accession>
<reference evidence="3 4" key="1">
    <citation type="submission" date="2024-10" db="EMBL/GenBank/DDBJ databases">
        <title>Updated reference genomes for cyclostephanoid diatoms.</title>
        <authorList>
            <person name="Roberts W.R."/>
            <person name="Alverson A.J."/>
        </authorList>
    </citation>
    <scope>NUCLEOTIDE SEQUENCE [LARGE SCALE GENOMIC DNA]</scope>
    <source>
        <strain evidence="3 4">AJA232-27</strain>
    </source>
</reference>
<evidence type="ECO:0000313" key="4">
    <source>
        <dbReference type="Proteomes" id="UP001530293"/>
    </source>
</evidence>
<gene>
    <name evidence="3" type="ORF">ACHAWU_006619</name>
</gene>
<evidence type="ECO:0000256" key="1">
    <source>
        <dbReference type="SAM" id="MobiDB-lite"/>
    </source>
</evidence>
<feature type="transmembrane region" description="Helical" evidence="2">
    <location>
        <begin position="109"/>
        <end position="133"/>
    </location>
</feature>
<dbReference type="Proteomes" id="UP001530293">
    <property type="component" value="Unassembled WGS sequence"/>
</dbReference>
<proteinExistence type="predicted"/>
<keyword evidence="4" id="KW-1185">Reference proteome</keyword>
<organism evidence="3 4">
    <name type="scientific">Discostella pseudostelligera</name>
    <dbReference type="NCBI Taxonomy" id="259834"/>
    <lineage>
        <taxon>Eukaryota</taxon>
        <taxon>Sar</taxon>
        <taxon>Stramenopiles</taxon>
        <taxon>Ochrophyta</taxon>
        <taxon>Bacillariophyta</taxon>
        <taxon>Coscinodiscophyceae</taxon>
        <taxon>Thalassiosirophycidae</taxon>
        <taxon>Stephanodiscales</taxon>
        <taxon>Stephanodiscaceae</taxon>
        <taxon>Discostella</taxon>
    </lineage>
</organism>
<sequence length="226" mass="24870">MSVMVLTDCCWIPSAADVVAKQEQQQRRNNNKRRVTFCSCDGDDEHPVTQVIEVTHNYPSDYFYTRSELARFRREVSEERRLSSSPSCSSSSSTFSPVERALNIVTSSLLIATLFIFALLATTIASLPILLFLKIASLLFSGKEEDDVDSSIRPYSPPSSSKVSLSSKGNSNEAGLVSFTERMLYSLMGDYSSSVDGSSVGGIKESSSTQERSKKVMLAKQCLSQL</sequence>
<name>A0ABD3MDS0_9STRA</name>
<keyword evidence="2" id="KW-0812">Transmembrane</keyword>
<protein>
    <submittedName>
        <fullName evidence="3">Uncharacterized protein</fullName>
    </submittedName>
</protein>
<comment type="caution">
    <text evidence="3">The sequence shown here is derived from an EMBL/GenBank/DDBJ whole genome shotgun (WGS) entry which is preliminary data.</text>
</comment>
<evidence type="ECO:0000313" key="3">
    <source>
        <dbReference type="EMBL" id="KAL3760071.1"/>
    </source>
</evidence>
<keyword evidence="2" id="KW-1133">Transmembrane helix</keyword>